<comment type="similarity">
    <text evidence="1">Belongs to the NAD(P)-dependent epimerase/dehydratase family.</text>
</comment>
<sequence>MKLAVTGYNGSVGKRVVALALKRGHTVVGIDRTSPQDADLPPSGKNGSSFSYHQADLTDFDAALKLLAGCDGVIALAALRNPTDYKVATHNNNVVISWNTLRACAELGINHIAQASSVNVMNMAYSKTQHHESFPIDETQPCLPDEPYGLSKVIMETQADTIVRRYPSLRVASLRLHYSVPDWTVAYSSDEKRKNDLWGYVQEDSAADAFLLAVTDESGKWSGHEPFFIVAPSTATQTESELLRKSFFPDVPLRKGFKFVDRQSFFDCSKAEKLLGWIHRDGVET</sequence>
<feature type="domain" description="NAD-dependent epimerase/dehydratase" evidence="4">
    <location>
        <begin position="4"/>
        <end position="176"/>
    </location>
</feature>
<dbReference type="InterPro" id="IPR001509">
    <property type="entry name" value="Epimerase_deHydtase"/>
</dbReference>
<evidence type="ECO:0000256" key="2">
    <source>
        <dbReference type="ARBA" id="ARBA00023002"/>
    </source>
</evidence>
<proteinExistence type="inferred from homology"/>
<protein>
    <recommendedName>
        <fullName evidence="4">NAD-dependent epimerase/dehydratase domain-containing protein</fullName>
    </recommendedName>
</protein>
<accession>A0A5C3M3N0</accession>
<evidence type="ECO:0000256" key="3">
    <source>
        <dbReference type="ARBA" id="ARBA00023027"/>
    </source>
</evidence>
<evidence type="ECO:0000256" key="1">
    <source>
        <dbReference type="ARBA" id="ARBA00007637"/>
    </source>
</evidence>
<reference evidence="5 6" key="1">
    <citation type="journal article" date="2019" name="Nat. Ecol. Evol.">
        <title>Megaphylogeny resolves global patterns of mushroom evolution.</title>
        <authorList>
            <person name="Varga T."/>
            <person name="Krizsan K."/>
            <person name="Foldi C."/>
            <person name="Dima B."/>
            <person name="Sanchez-Garcia M."/>
            <person name="Sanchez-Ramirez S."/>
            <person name="Szollosi G.J."/>
            <person name="Szarkandi J.G."/>
            <person name="Papp V."/>
            <person name="Albert L."/>
            <person name="Andreopoulos W."/>
            <person name="Angelini C."/>
            <person name="Antonin V."/>
            <person name="Barry K.W."/>
            <person name="Bougher N.L."/>
            <person name="Buchanan P."/>
            <person name="Buyck B."/>
            <person name="Bense V."/>
            <person name="Catcheside P."/>
            <person name="Chovatia M."/>
            <person name="Cooper J."/>
            <person name="Damon W."/>
            <person name="Desjardin D."/>
            <person name="Finy P."/>
            <person name="Geml J."/>
            <person name="Haridas S."/>
            <person name="Hughes K."/>
            <person name="Justo A."/>
            <person name="Karasinski D."/>
            <person name="Kautmanova I."/>
            <person name="Kiss B."/>
            <person name="Kocsube S."/>
            <person name="Kotiranta H."/>
            <person name="LaButti K.M."/>
            <person name="Lechner B.E."/>
            <person name="Liimatainen K."/>
            <person name="Lipzen A."/>
            <person name="Lukacs Z."/>
            <person name="Mihaltcheva S."/>
            <person name="Morgado L.N."/>
            <person name="Niskanen T."/>
            <person name="Noordeloos M.E."/>
            <person name="Ohm R.A."/>
            <person name="Ortiz-Santana B."/>
            <person name="Ovrebo C."/>
            <person name="Racz N."/>
            <person name="Riley R."/>
            <person name="Savchenko A."/>
            <person name="Shiryaev A."/>
            <person name="Soop K."/>
            <person name="Spirin V."/>
            <person name="Szebenyi C."/>
            <person name="Tomsovsky M."/>
            <person name="Tulloss R.E."/>
            <person name="Uehling J."/>
            <person name="Grigoriev I.V."/>
            <person name="Vagvolgyi C."/>
            <person name="Papp T."/>
            <person name="Martin F.M."/>
            <person name="Miettinen O."/>
            <person name="Hibbett D.S."/>
            <person name="Nagy L.G."/>
        </authorList>
    </citation>
    <scope>NUCLEOTIDE SEQUENCE [LARGE SCALE GENOMIC DNA]</scope>
    <source>
        <strain evidence="5 6">CBS 166.37</strain>
    </source>
</reference>
<organism evidence="5 6">
    <name type="scientific">Crucibulum laeve</name>
    <dbReference type="NCBI Taxonomy" id="68775"/>
    <lineage>
        <taxon>Eukaryota</taxon>
        <taxon>Fungi</taxon>
        <taxon>Dikarya</taxon>
        <taxon>Basidiomycota</taxon>
        <taxon>Agaricomycotina</taxon>
        <taxon>Agaricomycetes</taxon>
        <taxon>Agaricomycetidae</taxon>
        <taxon>Agaricales</taxon>
        <taxon>Agaricineae</taxon>
        <taxon>Nidulariaceae</taxon>
        <taxon>Crucibulum</taxon>
    </lineage>
</organism>
<keyword evidence="6" id="KW-1185">Reference proteome</keyword>
<evidence type="ECO:0000313" key="6">
    <source>
        <dbReference type="Proteomes" id="UP000308652"/>
    </source>
</evidence>
<dbReference type="Gene3D" id="3.40.50.720">
    <property type="entry name" value="NAD(P)-binding Rossmann-like Domain"/>
    <property type="match status" value="1"/>
</dbReference>
<dbReference type="Proteomes" id="UP000308652">
    <property type="component" value="Unassembled WGS sequence"/>
</dbReference>
<dbReference type="EMBL" id="ML213597">
    <property type="protein sequence ID" value="TFK40024.1"/>
    <property type="molecule type" value="Genomic_DNA"/>
</dbReference>
<dbReference type="STRING" id="68775.A0A5C3M3N0"/>
<evidence type="ECO:0000313" key="5">
    <source>
        <dbReference type="EMBL" id="TFK40024.1"/>
    </source>
</evidence>
<keyword evidence="2" id="KW-0560">Oxidoreductase</keyword>
<dbReference type="Pfam" id="PF01370">
    <property type="entry name" value="Epimerase"/>
    <property type="match status" value="1"/>
</dbReference>
<name>A0A5C3M3N0_9AGAR</name>
<dbReference type="AlphaFoldDB" id="A0A5C3M3N0"/>
<dbReference type="PANTHER" id="PTHR43103">
    <property type="entry name" value="NUCLEOSIDE-DIPHOSPHATE-SUGAR EPIMERASE"/>
    <property type="match status" value="1"/>
</dbReference>
<evidence type="ECO:0000259" key="4">
    <source>
        <dbReference type="Pfam" id="PF01370"/>
    </source>
</evidence>
<dbReference type="GO" id="GO:0016491">
    <property type="term" value="F:oxidoreductase activity"/>
    <property type="evidence" value="ECO:0007669"/>
    <property type="project" value="UniProtKB-KW"/>
</dbReference>
<keyword evidence="3" id="KW-0520">NAD</keyword>
<dbReference type="SUPFAM" id="SSF51735">
    <property type="entry name" value="NAD(P)-binding Rossmann-fold domains"/>
    <property type="match status" value="1"/>
</dbReference>
<dbReference type="PANTHER" id="PTHR43103:SF5">
    <property type="entry name" value="4-EPIMERASE, PUTATIVE (AFU_ORTHOLOGUE AFUA_7G00360)-RELATED"/>
    <property type="match status" value="1"/>
</dbReference>
<dbReference type="InterPro" id="IPR036291">
    <property type="entry name" value="NAD(P)-bd_dom_sf"/>
</dbReference>
<gene>
    <name evidence="5" type="ORF">BDQ12DRAFT_680232</name>
</gene>
<dbReference type="OrthoDB" id="202470at2759"/>